<sequence>MAKITLKKVKLEGGWSGSYQIDIRFIGTPIGAPVTISQTSQWVHYPPNTTLEIPGSGNLWQFVNGSYFSMAATPLNNTPTQTNVEAVIRFGNRDTHVRYDIVP</sequence>
<protein>
    <submittedName>
        <fullName evidence="1">Uncharacterized protein</fullName>
    </submittedName>
</protein>
<gene>
    <name evidence="1" type="ORF">DXZ20_06350</name>
</gene>
<accession>A0A6M0RHT8</accession>
<proteinExistence type="predicted"/>
<dbReference type="AlphaFoldDB" id="A0A6M0RHT8"/>
<reference evidence="1 2" key="1">
    <citation type="journal article" date="2020" name="Microb. Ecol.">
        <title>Ecogenomics of the Marine Benthic Filamentous Cyanobacterium Adonisia.</title>
        <authorList>
            <person name="Walter J.M."/>
            <person name="Coutinho F.H."/>
            <person name="Leomil L."/>
            <person name="Hargreaves P.I."/>
            <person name="Campeao M.E."/>
            <person name="Vieira V.V."/>
            <person name="Silva B.S."/>
            <person name="Fistarol G.O."/>
            <person name="Salomon P.S."/>
            <person name="Sawabe T."/>
            <person name="Mino S."/>
            <person name="Hosokawa M."/>
            <person name="Miyashita H."/>
            <person name="Maruyama F."/>
            <person name="van Verk M.C."/>
            <person name="Dutilh B.E."/>
            <person name="Thompson C.C."/>
            <person name="Thompson F.L."/>
        </authorList>
    </citation>
    <scope>NUCLEOTIDE SEQUENCE [LARGE SCALE GENOMIC DNA]</scope>
    <source>
        <strain evidence="1 2">CCMR0081</strain>
    </source>
</reference>
<organism evidence="1 2">
    <name type="scientific">Adonisia turfae CCMR0081</name>
    <dbReference type="NCBI Taxonomy" id="2292702"/>
    <lineage>
        <taxon>Bacteria</taxon>
        <taxon>Bacillati</taxon>
        <taxon>Cyanobacteriota</taxon>
        <taxon>Adonisia</taxon>
        <taxon>Adonisia turfae</taxon>
    </lineage>
</organism>
<evidence type="ECO:0000313" key="1">
    <source>
        <dbReference type="EMBL" id="NEZ55302.1"/>
    </source>
</evidence>
<keyword evidence="2" id="KW-1185">Reference proteome</keyword>
<dbReference type="EMBL" id="QXHD01000004">
    <property type="protein sequence ID" value="NEZ55302.1"/>
    <property type="molecule type" value="Genomic_DNA"/>
</dbReference>
<dbReference type="Proteomes" id="UP000481033">
    <property type="component" value="Unassembled WGS sequence"/>
</dbReference>
<dbReference type="RefSeq" id="WP_163697108.1">
    <property type="nucleotide sequence ID" value="NZ_QXHD01000004.1"/>
</dbReference>
<evidence type="ECO:0000313" key="2">
    <source>
        <dbReference type="Proteomes" id="UP000481033"/>
    </source>
</evidence>
<comment type="caution">
    <text evidence="1">The sequence shown here is derived from an EMBL/GenBank/DDBJ whole genome shotgun (WGS) entry which is preliminary data.</text>
</comment>
<name>A0A6M0RHT8_9CYAN</name>